<feature type="compositionally biased region" description="Basic and acidic residues" evidence="1">
    <location>
        <begin position="18"/>
        <end position="27"/>
    </location>
</feature>
<accession>A0A067MXF9</accession>
<protein>
    <recommendedName>
        <fullName evidence="5">Transmembrane protein</fullName>
    </recommendedName>
</protein>
<evidence type="ECO:0000313" key="3">
    <source>
        <dbReference type="EMBL" id="KDQ20289.1"/>
    </source>
</evidence>
<sequence length="124" mass="13893">MDTRRDAVTSPPPPSYNIHDDPVPSYESREEPDTLAYCLFKYGFLFPPFWFFGALILCIELRPVPEAECGKTAEEQADELALLRGFEVKWARRSCCAAVLTIALIIIILVALKFAQVGTFAPPK</sequence>
<evidence type="ECO:0000256" key="2">
    <source>
        <dbReference type="SAM" id="Phobius"/>
    </source>
</evidence>
<feature type="transmembrane region" description="Helical" evidence="2">
    <location>
        <begin position="94"/>
        <end position="115"/>
    </location>
</feature>
<keyword evidence="2" id="KW-0812">Transmembrane</keyword>
<keyword evidence="2" id="KW-0472">Membrane</keyword>
<dbReference type="EMBL" id="KL198018">
    <property type="protein sequence ID" value="KDQ20289.1"/>
    <property type="molecule type" value="Genomic_DNA"/>
</dbReference>
<keyword evidence="4" id="KW-1185">Reference proteome</keyword>
<dbReference type="InParanoid" id="A0A067MXF9"/>
<dbReference type="HOGENOM" id="CLU_103448_1_0_1"/>
<reference evidence="4" key="1">
    <citation type="journal article" date="2014" name="Proc. Natl. Acad. Sci. U.S.A.">
        <title>Extensive sampling of basidiomycete genomes demonstrates inadequacy of the white-rot/brown-rot paradigm for wood decay fungi.</title>
        <authorList>
            <person name="Riley R."/>
            <person name="Salamov A.A."/>
            <person name="Brown D.W."/>
            <person name="Nagy L.G."/>
            <person name="Floudas D."/>
            <person name="Held B.W."/>
            <person name="Levasseur A."/>
            <person name="Lombard V."/>
            <person name="Morin E."/>
            <person name="Otillar R."/>
            <person name="Lindquist E.A."/>
            <person name="Sun H."/>
            <person name="LaButti K.M."/>
            <person name="Schmutz J."/>
            <person name="Jabbour D."/>
            <person name="Luo H."/>
            <person name="Baker S.E."/>
            <person name="Pisabarro A.G."/>
            <person name="Walton J.D."/>
            <person name="Blanchette R.A."/>
            <person name="Henrissat B."/>
            <person name="Martin F."/>
            <person name="Cullen D."/>
            <person name="Hibbett D.S."/>
            <person name="Grigoriev I.V."/>
        </authorList>
    </citation>
    <scope>NUCLEOTIDE SEQUENCE [LARGE SCALE GENOMIC DNA]</scope>
    <source>
        <strain evidence="4">FD-172 SS1</strain>
    </source>
</reference>
<evidence type="ECO:0000313" key="4">
    <source>
        <dbReference type="Proteomes" id="UP000027195"/>
    </source>
</evidence>
<evidence type="ECO:0000256" key="1">
    <source>
        <dbReference type="SAM" id="MobiDB-lite"/>
    </source>
</evidence>
<gene>
    <name evidence="3" type="ORF">BOTBODRAFT_102118</name>
</gene>
<keyword evidence="2" id="KW-1133">Transmembrane helix</keyword>
<dbReference type="OrthoDB" id="3358294at2759"/>
<dbReference type="Proteomes" id="UP000027195">
    <property type="component" value="Unassembled WGS sequence"/>
</dbReference>
<evidence type="ECO:0008006" key="5">
    <source>
        <dbReference type="Google" id="ProtNLM"/>
    </source>
</evidence>
<dbReference type="AlphaFoldDB" id="A0A067MXF9"/>
<name>A0A067MXF9_BOTB1</name>
<organism evidence="3 4">
    <name type="scientific">Botryobasidium botryosum (strain FD-172 SS1)</name>
    <dbReference type="NCBI Taxonomy" id="930990"/>
    <lineage>
        <taxon>Eukaryota</taxon>
        <taxon>Fungi</taxon>
        <taxon>Dikarya</taxon>
        <taxon>Basidiomycota</taxon>
        <taxon>Agaricomycotina</taxon>
        <taxon>Agaricomycetes</taxon>
        <taxon>Cantharellales</taxon>
        <taxon>Botryobasidiaceae</taxon>
        <taxon>Botryobasidium</taxon>
    </lineage>
</organism>
<feature type="region of interest" description="Disordered" evidence="1">
    <location>
        <begin position="1"/>
        <end position="27"/>
    </location>
</feature>
<proteinExistence type="predicted"/>